<proteinExistence type="predicted"/>
<keyword evidence="2" id="KW-1133">Transmembrane helix</keyword>
<feature type="transmembrane region" description="Helical" evidence="2">
    <location>
        <begin position="170"/>
        <end position="194"/>
    </location>
</feature>
<keyword evidence="2" id="KW-0812">Transmembrane</keyword>
<dbReference type="Proteomes" id="UP000094094">
    <property type="component" value="Chromosome"/>
</dbReference>
<accession>A0A1D7VGA7</accession>
<gene>
    <name evidence="3" type="ORF">SL103_05660</name>
</gene>
<dbReference type="AlphaFoldDB" id="A0A1D7VGA7"/>
<sequence>MTGFVARYRSKQAERGPWELREGVRSRARELRALLLDRISTHAEDDRVQNLAREALEELEKAEGAINHHEHARYKNASHLAVGQIHLDTAHNLLLRLSGPGEMVSMMPGVLAVVQAYLPSADPRRIGVERIDRSIAQKGTLTEEDMELILDAVGVARQASIRDTLRVRSFVNIVAWVTGFLAVGAVLLAVLAGVSDDTLPLCFTPGSGVGSSGYAVVCPVKSEPQPRFSRLDQNVAAATTPVDYTLVEIVGLVSAGIAAATALRRIRGTATPYNVPVVLALLKLPTGALTAVLGLLLMRGGFVPGLAALDSSAQIIAWAIVFGYAQQLFTRLVDSQAQSVLNAVGAPNAAAAAPPPASPGPKVVAH</sequence>
<dbReference type="EMBL" id="CP017157">
    <property type="protein sequence ID" value="AOP45795.1"/>
    <property type="molecule type" value="Genomic_DNA"/>
</dbReference>
<protein>
    <submittedName>
        <fullName evidence="3">Uncharacterized protein</fullName>
    </submittedName>
</protein>
<dbReference type="KEGG" id="slc:SL103_05660"/>
<keyword evidence="2" id="KW-0472">Membrane</keyword>
<keyword evidence="1" id="KW-0175">Coiled coil</keyword>
<dbReference type="RefSeq" id="WP_069567666.1">
    <property type="nucleotide sequence ID" value="NZ_CP017157.1"/>
</dbReference>
<name>A0A1D7VGA7_9ACTN</name>
<evidence type="ECO:0000256" key="2">
    <source>
        <dbReference type="SAM" id="Phobius"/>
    </source>
</evidence>
<reference evidence="3 4" key="1">
    <citation type="submission" date="2016-09" db="EMBL/GenBank/DDBJ databases">
        <title>Complete genome sequencing of Streptomyces lydicus 103 and metabolic pathways analysis of antibiotic biosynthesis.</title>
        <authorList>
            <person name="Jia N."/>
            <person name="Ding M.-Z."/>
            <person name="Gao F."/>
            <person name="Yuan Y.-J."/>
        </authorList>
    </citation>
    <scope>NUCLEOTIDE SEQUENCE [LARGE SCALE GENOMIC DNA]</scope>
    <source>
        <strain evidence="3 4">103</strain>
    </source>
</reference>
<keyword evidence="4" id="KW-1185">Reference proteome</keyword>
<feature type="transmembrane region" description="Helical" evidence="2">
    <location>
        <begin position="302"/>
        <end position="325"/>
    </location>
</feature>
<evidence type="ECO:0000256" key="1">
    <source>
        <dbReference type="SAM" id="Coils"/>
    </source>
</evidence>
<evidence type="ECO:0000313" key="3">
    <source>
        <dbReference type="EMBL" id="AOP45795.1"/>
    </source>
</evidence>
<feature type="coiled-coil region" evidence="1">
    <location>
        <begin position="45"/>
        <end position="72"/>
    </location>
</feature>
<evidence type="ECO:0000313" key="4">
    <source>
        <dbReference type="Proteomes" id="UP000094094"/>
    </source>
</evidence>
<feature type="transmembrane region" description="Helical" evidence="2">
    <location>
        <begin position="275"/>
        <end position="296"/>
    </location>
</feature>
<organism evidence="3 4">
    <name type="scientific">Streptomyces lydicus</name>
    <dbReference type="NCBI Taxonomy" id="47763"/>
    <lineage>
        <taxon>Bacteria</taxon>
        <taxon>Bacillati</taxon>
        <taxon>Actinomycetota</taxon>
        <taxon>Actinomycetes</taxon>
        <taxon>Kitasatosporales</taxon>
        <taxon>Streptomycetaceae</taxon>
        <taxon>Streptomyces</taxon>
    </lineage>
</organism>
<feature type="transmembrane region" description="Helical" evidence="2">
    <location>
        <begin position="244"/>
        <end position="263"/>
    </location>
</feature>